<feature type="non-terminal residue" evidence="1">
    <location>
        <position position="34"/>
    </location>
</feature>
<dbReference type="Proteomes" id="UP000663844">
    <property type="component" value="Unassembled WGS sequence"/>
</dbReference>
<dbReference type="EMBL" id="CAJOAZ010031969">
    <property type="protein sequence ID" value="CAF4443974.1"/>
    <property type="molecule type" value="Genomic_DNA"/>
</dbReference>
<evidence type="ECO:0000313" key="2">
    <source>
        <dbReference type="Proteomes" id="UP000663844"/>
    </source>
</evidence>
<dbReference type="AlphaFoldDB" id="A0A820RZX2"/>
<sequence>EGEKLFDYIAECLQRFIDDNKLALSKSLDYTFDL</sequence>
<proteinExistence type="predicted"/>
<organism evidence="1 2">
    <name type="scientific">Adineta steineri</name>
    <dbReference type="NCBI Taxonomy" id="433720"/>
    <lineage>
        <taxon>Eukaryota</taxon>
        <taxon>Metazoa</taxon>
        <taxon>Spiralia</taxon>
        <taxon>Gnathifera</taxon>
        <taxon>Rotifera</taxon>
        <taxon>Eurotatoria</taxon>
        <taxon>Bdelloidea</taxon>
        <taxon>Adinetida</taxon>
        <taxon>Adinetidae</taxon>
        <taxon>Adineta</taxon>
    </lineage>
</organism>
<evidence type="ECO:0000313" key="1">
    <source>
        <dbReference type="EMBL" id="CAF4443974.1"/>
    </source>
</evidence>
<gene>
    <name evidence="1" type="ORF">OXD698_LOCUS53988</name>
</gene>
<feature type="non-terminal residue" evidence="1">
    <location>
        <position position="1"/>
    </location>
</feature>
<comment type="caution">
    <text evidence="1">The sequence shown here is derived from an EMBL/GenBank/DDBJ whole genome shotgun (WGS) entry which is preliminary data.</text>
</comment>
<protein>
    <submittedName>
        <fullName evidence="1">Uncharacterized protein</fullName>
    </submittedName>
</protein>
<reference evidence="1" key="1">
    <citation type="submission" date="2021-02" db="EMBL/GenBank/DDBJ databases">
        <authorList>
            <person name="Nowell W R."/>
        </authorList>
    </citation>
    <scope>NUCLEOTIDE SEQUENCE</scope>
</reference>
<accession>A0A820RZX2</accession>
<name>A0A820RZX2_9BILA</name>